<dbReference type="Pfam" id="PF14223">
    <property type="entry name" value="Retrotran_gag_2"/>
    <property type="match status" value="1"/>
</dbReference>
<dbReference type="PANTHER" id="PTHR47481:SF22">
    <property type="entry name" value="RETROTRANSPOSON GAG DOMAIN-CONTAINING PROTEIN"/>
    <property type="match status" value="1"/>
</dbReference>
<dbReference type="GO" id="GO:0008270">
    <property type="term" value="F:zinc ion binding"/>
    <property type="evidence" value="ECO:0007669"/>
    <property type="project" value="InterPro"/>
</dbReference>
<dbReference type="EMBL" id="JAGYWB010000002">
    <property type="protein sequence ID" value="KAI0528903.1"/>
    <property type="molecule type" value="Genomic_DNA"/>
</dbReference>
<dbReference type="InterPro" id="IPR036875">
    <property type="entry name" value="Znf_CCHC_sf"/>
</dbReference>
<protein>
    <recommendedName>
        <fullName evidence="4">Retrovirus-related Pol polyprotein from transposon TNT 1-94</fullName>
    </recommendedName>
</protein>
<reference evidence="2" key="1">
    <citation type="journal article" date="2022" name="Front. Genet.">
        <title>Chromosome-Scale Assembly of the Dendrobium nobile Genome Provides Insights Into the Molecular Mechanism of the Biosynthesis of the Medicinal Active Ingredient of Dendrobium.</title>
        <authorList>
            <person name="Xu Q."/>
            <person name="Niu S.-C."/>
            <person name="Li K.-L."/>
            <person name="Zheng P.-J."/>
            <person name="Zhang X.-J."/>
            <person name="Jia Y."/>
            <person name="Liu Y."/>
            <person name="Niu Y.-X."/>
            <person name="Yu L.-H."/>
            <person name="Chen D.-F."/>
            <person name="Zhang G.-Q."/>
        </authorList>
    </citation>
    <scope>NUCLEOTIDE SEQUENCE</scope>
    <source>
        <tissue evidence="2">Leaf</tissue>
    </source>
</reference>
<evidence type="ECO:0000313" key="3">
    <source>
        <dbReference type="Proteomes" id="UP000829196"/>
    </source>
</evidence>
<name>A0A8T3C558_DENNO</name>
<gene>
    <name evidence="2" type="ORF">KFK09_001447</name>
</gene>
<keyword evidence="3" id="KW-1185">Reference proteome</keyword>
<feature type="region of interest" description="Disordered" evidence="1">
    <location>
        <begin position="106"/>
        <end position="129"/>
    </location>
</feature>
<sequence length="175" mass="19317">MKDHNMQYYLTELKQKIDTIRAAGCSIDPEDIILYTLNGLPSAYNAFKTAIRTRAKLVDLDELYSLLCTEEVNVLAEQLTDITSSTATADSSFALTAVRGRVRGRGRGRTFSTRGSRSPNITGRGGGRRSLPHIECQICLKPGHSASNCWHRGNFSYQPQQPQALISYASRSTSS</sequence>
<evidence type="ECO:0008006" key="4">
    <source>
        <dbReference type="Google" id="ProtNLM"/>
    </source>
</evidence>
<dbReference type="OrthoDB" id="786475at2759"/>
<dbReference type="PANTHER" id="PTHR47481">
    <property type="match status" value="1"/>
</dbReference>
<dbReference type="SMR" id="A0A8T3C558"/>
<dbReference type="Proteomes" id="UP000829196">
    <property type="component" value="Unassembled WGS sequence"/>
</dbReference>
<proteinExistence type="predicted"/>
<evidence type="ECO:0000313" key="2">
    <source>
        <dbReference type="EMBL" id="KAI0528903.1"/>
    </source>
</evidence>
<comment type="caution">
    <text evidence="2">The sequence shown here is derived from an EMBL/GenBank/DDBJ whole genome shotgun (WGS) entry which is preliminary data.</text>
</comment>
<evidence type="ECO:0000256" key="1">
    <source>
        <dbReference type="SAM" id="MobiDB-lite"/>
    </source>
</evidence>
<dbReference type="AlphaFoldDB" id="A0A8T3C558"/>
<dbReference type="GO" id="GO:0003676">
    <property type="term" value="F:nucleic acid binding"/>
    <property type="evidence" value="ECO:0007669"/>
    <property type="project" value="InterPro"/>
</dbReference>
<accession>A0A8T3C558</accession>
<dbReference type="SUPFAM" id="SSF57756">
    <property type="entry name" value="Retrovirus zinc finger-like domains"/>
    <property type="match status" value="1"/>
</dbReference>
<organism evidence="2 3">
    <name type="scientific">Dendrobium nobile</name>
    <name type="common">Orchid</name>
    <dbReference type="NCBI Taxonomy" id="94219"/>
    <lineage>
        <taxon>Eukaryota</taxon>
        <taxon>Viridiplantae</taxon>
        <taxon>Streptophyta</taxon>
        <taxon>Embryophyta</taxon>
        <taxon>Tracheophyta</taxon>
        <taxon>Spermatophyta</taxon>
        <taxon>Magnoliopsida</taxon>
        <taxon>Liliopsida</taxon>
        <taxon>Asparagales</taxon>
        <taxon>Orchidaceae</taxon>
        <taxon>Epidendroideae</taxon>
        <taxon>Malaxideae</taxon>
        <taxon>Dendrobiinae</taxon>
        <taxon>Dendrobium</taxon>
    </lineage>
</organism>